<reference evidence="2" key="1">
    <citation type="journal article" date="2024" name="Proc. Natl. Acad. Sci. U.S.A.">
        <title>Extraordinary preservation of gene collinearity over three hundred million years revealed in homosporous lycophytes.</title>
        <authorList>
            <person name="Li C."/>
            <person name="Wickell D."/>
            <person name="Kuo L.Y."/>
            <person name="Chen X."/>
            <person name="Nie B."/>
            <person name="Liao X."/>
            <person name="Peng D."/>
            <person name="Ji J."/>
            <person name="Jenkins J."/>
            <person name="Williams M."/>
            <person name="Shu S."/>
            <person name="Plott C."/>
            <person name="Barry K."/>
            <person name="Rajasekar S."/>
            <person name="Grimwood J."/>
            <person name="Han X."/>
            <person name="Sun S."/>
            <person name="Hou Z."/>
            <person name="He W."/>
            <person name="Dai G."/>
            <person name="Sun C."/>
            <person name="Schmutz J."/>
            <person name="Leebens-Mack J.H."/>
            <person name="Li F.W."/>
            <person name="Wang L."/>
        </authorList>
    </citation>
    <scope>NUCLEOTIDE SEQUENCE [LARGE SCALE GENOMIC DNA]</scope>
    <source>
        <strain evidence="2">cv. PW_Plant_1</strain>
    </source>
</reference>
<evidence type="ECO:0000313" key="2">
    <source>
        <dbReference type="Proteomes" id="UP001162992"/>
    </source>
</evidence>
<comment type="caution">
    <text evidence="1">The sequence shown here is derived from an EMBL/GenBank/DDBJ whole genome shotgun (WGS) entry which is preliminary data.</text>
</comment>
<proteinExistence type="predicted"/>
<sequence length="181" mass="20847">MAIEQLLWCALPFVVVVYIILRSADQHRRIKGLPAGGSLGLPYSYLQDKGLSSLSMFWCCNFNASIRFVFCLCRFGDVFKSHIFGYPTVISMNAEITKFVLQNEGRLFQANYPKSLSEVLGKYNIFSINGKLHKRMRVTALSFMNTGMLKDHLLHDVEEYVKRNLSTWKNRIVNLQMKPKL</sequence>
<protein>
    <submittedName>
        <fullName evidence="1">Uncharacterized protein</fullName>
    </submittedName>
</protein>
<name>A0ACC2DVU0_DIPCM</name>
<dbReference type="Proteomes" id="UP001162992">
    <property type="component" value="Chromosome 4"/>
</dbReference>
<evidence type="ECO:0000313" key="1">
    <source>
        <dbReference type="EMBL" id="KAJ7558248.1"/>
    </source>
</evidence>
<gene>
    <name evidence="1" type="ORF">O6H91_04G030500</name>
</gene>
<dbReference type="EMBL" id="CM055095">
    <property type="protein sequence ID" value="KAJ7558248.1"/>
    <property type="molecule type" value="Genomic_DNA"/>
</dbReference>
<accession>A0ACC2DVU0</accession>
<keyword evidence="2" id="KW-1185">Reference proteome</keyword>
<organism evidence="1 2">
    <name type="scientific">Diphasiastrum complanatum</name>
    <name type="common">Issler's clubmoss</name>
    <name type="synonym">Lycopodium complanatum</name>
    <dbReference type="NCBI Taxonomy" id="34168"/>
    <lineage>
        <taxon>Eukaryota</taxon>
        <taxon>Viridiplantae</taxon>
        <taxon>Streptophyta</taxon>
        <taxon>Embryophyta</taxon>
        <taxon>Tracheophyta</taxon>
        <taxon>Lycopodiopsida</taxon>
        <taxon>Lycopodiales</taxon>
        <taxon>Lycopodiaceae</taxon>
        <taxon>Lycopodioideae</taxon>
        <taxon>Diphasiastrum</taxon>
    </lineage>
</organism>